<organism evidence="5">
    <name type="scientific">Phaeomonas parva</name>
    <dbReference type="NCBI Taxonomy" id="124430"/>
    <lineage>
        <taxon>Eukaryota</taxon>
        <taxon>Sar</taxon>
        <taxon>Stramenopiles</taxon>
        <taxon>Ochrophyta</taxon>
        <taxon>Pinguiophyceae</taxon>
        <taxon>Pinguiochrysidales</taxon>
        <taxon>Pinguiochrysidaceae</taxon>
        <taxon>Phaeomonas</taxon>
    </lineage>
</organism>
<evidence type="ECO:0000313" key="5">
    <source>
        <dbReference type="EMBL" id="CAD9266039.1"/>
    </source>
</evidence>
<dbReference type="InterPro" id="IPR001611">
    <property type="entry name" value="Leu-rich_rpt"/>
</dbReference>
<dbReference type="Pfam" id="PF13516">
    <property type="entry name" value="LRR_6"/>
    <property type="match status" value="1"/>
</dbReference>
<feature type="domain" description="Tyrosine-protein kinase ephrin type A/B receptor-like" evidence="4">
    <location>
        <begin position="934"/>
        <end position="978"/>
    </location>
</feature>
<feature type="compositionally biased region" description="Polar residues" evidence="1">
    <location>
        <begin position="1411"/>
        <end position="1430"/>
    </location>
</feature>
<feature type="transmembrane region" description="Helical" evidence="2">
    <location>
        <begin position="1032"/>
        <end position="1051"/>
    </location>
</feature>
<gene>
    <name evidence="5" type="ORF">PPAR1163_LOCUS24462</name>
    <name evidence="6" type="ORF">PPAR1163_LOCUS24463</name>
</gene>
<feature type="region of interest" description="Disordered" evidence="1">
    <location>
        <begin position="1164"/>
        <end position="1199"/>
    </location>
</feature>
<dbReference type="InterPro" id="IPR009030">
    <property type="entry name" value="Growth_fac_rcpt_cys_sf"/>
</dbReference>
<evidence type="ECO:0000313" key="6">
    <source>
        <dbReference type="EMBL" id="CAD9266040.1"/>
    </source>
</evidence>
<dbReference type="PANTHER" id="PTHR48064:SF6">
    <property type="entry name" value="RECEPTOR-LIKE PROTEIN KINASE 2"/>
    <property type="match status" value="1"/>
</dbReference>
<dbReference type="Pfam" id="PF00560">
    <property type="entry name" value="LRR_1"/>
    <property type="match status" value="1"/>
</dbReference>
<keyword evidence="2" id="KW-1133">Transmembrane helix</keyword>
<evidence type="ECO:0000256" key="2">
    <source>
        <dbReference type="SAM" id="Phobius"/>
    </source>
</evidence>
<reference evidence="5" key="1">
    <citation type="submission" date="2021-01" db="EMBL/GenBank/DDBJ databases">
        <authorList>
            <person name="Corre E."/>
            <person name="Pelletier E."/>
            <person name="Niang G."/>
            <person name="Scheremetjew M."/>
            <person name="Finn R."/>
            <person name="Kale V."/>
            <person name="Holt S."/>
            <person name="Cochrane G."/>
            <person name="Meng A."/>
            <person name="Brown T."/>
            <person name="Cohen L."/>
        </authorList>
    </citation>
    <scope>NUCLEOTIDE SEQUENCE</scope>
    <source>
        <strain evidence="5">CCMP2877</strain>
    </source>
</reference>
<dbReference type="PANTHER" id="PTHR48064">
    <property type="entry name" value="OS01G0750400 PROTEIN"/>
    <property type="match status" value="1"/>
</dbReference>
<proteinExistence type="predicted"/>
<dbReference type="CDD" id="cd00185">
    <property type="entry name" value="TNFRSF"/>
    <property type="match status" value="1"/>
</dbReference>
<dbReference type="SMART" id="SM01411">
    <property type="entry name" value="Ephrin_rec_like"/>
    <property type="match status" value="3"/>
</dbReference>
<protein>
    <recommendedName>
        <fullName evidence="4">Tyrosine-protein kinase ephrin type A/B receptor-like domain-containing protein</fullName>
    </recommendedName>
</protein>
<dbReference type="Gene3D" id="2.10.50.10">
    <property type="entry name" value="Tumor Necrosis Factor Receptor, subunit A, domain 2"/>
    <property type="match status" value="2"/>
</dbReference>
<keyword evidence="3" id="KW-0732">Signal</keyword>
<dbReference type="SUPFAM" id="SSF57184">
    <property type="entry name" value="Growth factor receptor domain"/>
    <property type="match status" value="1"/>
</dbReference>
<evidence type="ECO:0000259" key="4">
    <source>
        <dbReference type="Pfam" id="PF07699"/>
    </source>
</evidence>
<evidence type="ECO:0000256" key="3">
    <source>
        <dbReference type="SAM" id="SignalP"/>
    </source>
</evidence>
<name>A0A6U4JS84_9STRA</name>
<dbReference type="EMBL" id="HBGJ01038868">
    <property type="protein sequence ID" value="CAD9266039.1"/>
    <property type="molecule type" value="Transcribed_RNA"/>
</dbReference>
<dbReference type="SUPFAM" id="SSF52058">
    <property type="entry name" value="L domain-like"/>
    <property type="match status" value="2"/>
</dbReference>
<feature type="transmembrane region" description="Helical" evidence="2">
    <location>
        <begin position="1000"/>
        <end position="1020"/>
    </location>
</feature>
<dbReference type="Pfam" id="PF07699">
    <property type="entry name" value="Ephrin_rec_like"/>
    <property type="match status" value="1"/>
</dbReference>
<feature type="compositionally biased region" description="Polar residues" evidence="1">
    <location>
        <begin position="1184"/>
        <end position="1199"/>
    </location>
</feature>
<feature type="compositionally biased region" description="Basic and acidic residues" evidence="1">
    <location>
        <begin position="1173"/>
        <end position="1183"/>
    </location>
</feature>
<feature type="chain" id="PRO_5036393922" description="Tyrosine-protein kinase ephrin type A/B receptor-like domain-containing protein" evidence="3">
    <location>
        <begin position="30"/>
        <end position="1430"/>
    </location>
</feature>
<sequence>MPAAGAATSAAAARNLLLLGLLGCAGVCAQQTIIATPCSVDGFNLGATTDECCTSLGDAFPEFLQRSEARVENADVWTDAEIASNQNMSAVLDLEMHCGTRDEGVCGHTTLAMMALLDVRFRETEWEAQLQQACSPTLDTAVTINPAHRVALEQIYNSSDGLHWSSHGSWLQSDACDWHGVHCCSDGDVCFLDLSGKGMQGAFPSALMDIRSLEYLSLSKNELSGPLPADVVRLSDLKIFDLDVNQFTGTLPVEWGSFFWMREFRARENFLTGPLPPQYASWDKLEVFDVGLNMFNGSLPPEYAAWTQLREFHVVHAWQCLQESGCCRSHDSMHIGDELSETERCYSSHAASLSGDGIQGTIPSAYEGWAELRVFDVSFNDIEGDMPLGASWTQLEEFYVNDNRISRNIRDDFLSSSPNLRILSLAANCLNGAFPDTSSWAQLSYLNIANNGFNGSVPALSSTLNLTTFIAGNNEFEGSLPGYEHLADKLEVLELGYNHLSGELPPSYGAFERLETLELQHNMMSGALPEWSWPMMSSCADINGRCIIDLSSNNISGTLPGGWAQIGVKTLLLRSNNITSISPDYQGDESARLERLDLSHNGLTDGIADLRVPYDGSAAGAPAAAFVHNKSTTPRWPHLKFLSFVGNRIAGDVCLTLRNYISLASLEDLVLDDNVLAGALDEQDCFYQWTAQDAGNARYDLGFQGLRRLSLAYNEITGEVPRALPQNLDQLSVAGNYQAHQRVAVPGTYDELLFLDVSDTMLQLVEVPPFWVMGNALTLSYEAHTCPSVRWSSCGAEGACLRQISAEAMFTSYAGCTCNAGHSGEAPACTLCPAGYYGEDGACVACPAGTYSTVVGAVGAEACELCSAVVGVAATSLPASASPDDCGCIDGFERVEGGCRCAPGSYILDEGVLECAPCAAGRYSDAYSETHSHGDDSCKECPAGRYQPETGADDVSDCLQCSSGRYSNETGADSADTCEFCASDLSGVAGANICPQAQLVSWWSAIVILLSCLMFVIIRLTTTIVPRVGRFFSRPLACVPVVNASSILEMVDTALSLMVMADVMQDPPFNFRALLGYAICVVFGVLSTVRNLMASTFANLELAEFDKSEGSKLMWKCTSVSKRYLFSRACKQYEQQIENAERLRPPEESWAYFSNGVRDHARDSVYPLRGGHNRGDGREEYKKSTNSSRMSGMSDTGSSFWAQGETKHQRWIPKKQSVDSVHVAVEEEKQACDTLQGLIQVDQESYGSKLVRLLFQDVLVFGTNVVVFWQSFLHDPNFRNTTRHTLLLLSFVLSLVVGMVAVEDVRASRRTADISRLLKRRVNMMNRTLSIISKRELLEDPMAIEKLLTTLMLLPQESTMMMLLLKSRRFAQQSCCFPGRDVERDNDASLGGARLPRRNEESDGGGGAHAESSSIVPHPSDQSAGTPLSR</sequence>
<keyword evidence="2" id="KW-0812">Transmembrane</keyword>
<dbReference type="InterPro" id="IPR032675">
    <property type="entry name" value="LRR_dom_sf"/>
</dbReference>
<dbReference type="InterPro" id="IPR053038">
    <property type="entry name" value="RLP_Defense"/>
</dbReference>
<feature type="transmembrane region" description="Helical" evidence="2">
    <location>
        <begin position="1284"/>
        <end position="1302"/>
    </location>
</feature>
<feature type="transmembrane region" description="Helical" evidence="2">
    <location>
        <begin position="1071"/>
        <end position="1089"/>
    </location>
</feature>
<feature type="signal peptide" evidence="3">
    <location>
        <begin position="1"/>
        <end position="29"/>
    </location>
</feature>
<accession>A0A6U4JS84</accession>
<feature type="transmembrane region" description="Helical" evidence="2">
    <location>
        <begin position="1253"/>
        <end position="1272"/>
    </location>
</feature>
<dbReference type="EMBL" id="HBGJ01038870">
    <property type="protein sequence ID" value="CAD9266040.1"/>
    <property type="molecule type" value="Transcribed_RNA"/>
</dbReference>
<keyword evidence="2" id="KW-0472">Membrane</keyword>
<feature type="region of interest" description="Disordered" evidence="1">
    <location>
        <begin position="1386"/>
        <end position="1430"/>
    </location>
</feature>
<dbReference type="Gene3D" id="3.80.10.10">
    <property type="entry name" value="Ribonuclease Inhibitor"/>
    <property type="match status" value="3"/>
</dbReference>
<evidence type="ECO:0000256" key="1">
    <source>
        <dbReference type="SAM" id="MobiDB-lite"/>
    </source>
</evidence>
<dbReference type="InterPro" id="IPR011641">
    <property type="entry name" value="Tyr-kin_ephrin_A/B_rcpt-like"/>
</dbReference>